<gene>
    <name evidence="2" type="ORF">FIBSPDRAFT_956281</name>
</gene>
<keyword evidence="3" id="KW-1185">Reference proteome</keyword>
<name>A0A166H5E9_9AGAM</name>
<reference evidence="2 3" key="1">
    <citation type="journal article" date="2016" name="Mol. Biol. Evol.">
        <title>Comparative Genomics of Early-Diverging Mushroom-Forming Fungi Provides Insights into the Origins of Lignocellulose Decay Capabilities.</title>
        <authorList>
            <person name="Nagy L.G."/>
            <person name="Riley R."/>
            <person name="Tritt A."/>
            <person name="Adam C."/>
            <person name="Daum C."/>
            <person name="Floudas D."/>
            <person name="Sun H."/>
            <person name="Yadav J.S."/>
            <person name="Pangilinan J."/>
            <person name="Larsson K.H."/>
            <person name="Matsuura K."/>
            <person name="Barry K."/>
            <person name="Labutti K."/>
            <person name="Kuo R."/>
            <person name="Ohm R.A."/>
            <person name="Bhattacharya S.S."/>
            <person name="Shirouzu T."/>
            <person name="Yoshinaga Y."/>
            <person name="Martin F.M."/>
            <person name="Grigoriev I.V."/>
            <person name="Hibbett D.S."/>
        </authorList>
    </citation>
    <scope>NUCLEOTIDE SEQUENCE [LARGE SCALE GENOMIC DNA]</scope>
    <source>
        <strain evidence="2 3">CBS 109695</strain>
    </source>
</reference>
<evidence type="ECO:0000313" key="3">
    <source>
        <dbReference type="Proteomes" id="UP000076532"/>
    </source>
</evidence>
<dbReference type="Proteomes" id="UP000076532">
    <property type="component" value="Unassembled WGS sequence"/>
</dbReference>
<organism evidence="2 3">
    <name type="scientific">Athelia psychrophila</name>
    <dbReference type="NCBI Taxonomy" id="1759441"/>
    <lineage>
        <taxon>Eukaryota</taxon>
        <taxon>Fungi</taxon>
        <taxon>Dikarya</taxon>
        <taxon>Basidiomycota</taxon>
        <taxon>Agaricomycotina</taxon>
        <taxon>Agaricomycetes</taxon>
        <taxon>Agaricomycetidae</taxon>
        <taxon>Atheliales</taxon>
        <taxon>Atheliaceae</taxon>
        <taxon>Athelia</taxon>
    </lineage>
</organism>
<protein>
    <submittedName>
        <fullName evidence="2">Uncharacterized protein</fullName>
    </submittedName>
</protein>
<accession>A0A166H5E9</accession>
<dbReference type="EMBL" id="KV417572">
    <property type="protein sequence ID" value="KZP18500.1"/>
    <property type="molecule type" value="Genomic_DNA"/>
</dbReference>
<proteinExistence type="predicted"/>
<evidence type="ECO:0000256" key="1">
    <source>
        <dbReference type="SAM" id="MobiDB-lite"/>
    </source>
</evidence>
<evidence type="ECO:0000313" key="2">
    <source>
        <dbReference type="EMBL" id="KZP18500.1"/>
    </source>
</evidence>
<feature type="region of interest" description="Disordered" evidence="1">
    <location>
        <begin position="1"/>
        <end position="22"/>
    </location>
</feature>
<sequence>MARPPPISSALEGPATRQRASASFVTEASGNSRVFNHNGDQHVYNTYEGYAEMHSEMTLMRHSIQRLEGHVADLKAQTNADDTIAVKKTHLAILLFA</sequence>
<dbReference type="AlphaFoldDB" id="A0A166H5E9"/>